<feature type="transmembrane region" description="Helical" evidence="1">
    <location>
        <begin position="342"/>
        <end position="362"/>
    </location>
</feature>
<reference evidence="3" key="1">
    <citation type="submission" date="2021-04" db="EMBL/GenBank/DDBJ databases">
        <authorList>
            <person name="Rodrigo-Torres L."/>
            <person name="Arahal R. D."/>
            <person name="Lucena T."/>
        </authorList>
    </citation>
    <scope>NUCLEOTIDE SEQUENCE</scope>
    <source>
        <strain evidence="3">CECT 9275</strain>
    </source>
</reference>
<evidence type="ECO:0000313" key="4">
    <source>
        <dbReference type="Proteomes" id="UP000680038"/>
    </source>
</evidence>
<dbReference type="RefSeq" id="WP_215237456.1">
    <property type="nucleotide sequence ID" value="NZ_CAJRAF010000001.1"/>
</dbReference>
<feature type="transmembrane region" description="Helical" evidence="1">
    <location>
        <begin position="266"/>
        <end position="285"/>
    </location>
</feature>
<proteinExistence type="predicted"/>
<keyword evidence="1" id="KW-0812">Transmembrane</keyword>
<evidence type="ECO:0008006" key="5">
    <source>
        <dbReference type="Google" id="ProtNLM"/>
    </source>
</evidence>
<keyword evidence="4" id="KW-1185">Reference proteome</keyword>
<feature type="chain" id="PRO_5037310868" description="DUF4271 domain-containing protein" evidence="2">
    <location>
        <begin position="24"/>
        <end position="393"/>
    </location>
</feature>
<sequence length="393" mass="45305">MKSIRFLFIWAFLVFLLPFGAQAQGAGKVVPPDEFFPVYNFHYDWLVFNNQYNDFVPFSQGLNEDSRSVSVYVDLVKNRRYSLLFKTENEGYLFLEGALQRRIAANKWVQFNIDSLYRIYKKDELLFTVYGSSGILDKTLLICNKKTANGMNLMDNPRASFINIRPVAVSPFGNFAILASMIILIICGWVFNTDPLSFERLVNPIEFFNNSPRDQLSKVNKPYSSNVVFFVLGSSMLMSFILVFLTTQKINLFSVDTILSEQNGTLQFLGDFFLISILFFLLTYGKYILMVMVGNVLNLDKLVDTLFLKIVQSSYLFHAGLFLLVFMLSFNHAPWMESWRPYILLPFLFFYSVRFLALYVVVKPAGTLINLYLFSYLCVIEVIPLIIGIKFAL</sequence>
<evidence type="ECO:0000256" key="2">
    <source>
        <dbReference type="SAM" id="SignalP"/>
    </source>
</evidence>
<feature type="transmembrane region" description="Helical" evidence="1">
    <location>
        <begin position="172"/>
        <end position="191"/>
    </location>
</feature>
<comment type="caution">
    <text evidence="3">The sequence shown here is derived from an EMBL/GenBank/DDBJ whole genome shotgun (WGS) entry which is preliminary data.</text>
</comment>
<dbReference type="Proteomes" id="UP000680038">
    <property type="component" value="Unassembled WGS sequence"/>
</dbReference>
<accession>A0A916JAM7</accession>
<feature type="transmembrane region" description="Helical" evidence="1">
    <location>
        <begin position="369"/>
        <end position="392"/>
    </location>
</feature>
<name>A0A916JAM7_9BACT</name>
<feature type="transmembrane region" description="Helical" evidence="1">
    <location>
        <begin position="227"/>
        <end position="246"/>
    </location>
</feature>
<dbReference type="Pfam" id="PF14093">
    <property type="entry name" value="DUF4271"/>
    <property type="match status" value="1"/>
</dbReference>
<evidence type="ECO:0000256" key="1">
    <source>
        <dbReference type="SAM" id="Phobius"/>
    </source>
</evidence>
<keyword evidence="1" id="KW-0472">Membrane</keyword>
<keyword evidence="2" id="KW-0732">Signal</keyword>
<evidence type="ECO:0000313" key="3">
    <source>
        <dbReference type="EMBL" id="CAG4991346.1"/>
    </source>
</evidence>
<dbReference type="InterPro" id="IPR025367">
    <property type="entry name" value="DUF4271"/>
</dbReference>
<organism evidence="3 4">
    <name type="scientific">Dyadobacter helix</name>
    <dbReference type="NCBI Taxonomy" id="2822344"/>
    <lineage>
        <taxon>Bacteria</taxon>
        <taxon>Pseudomonadati</taxon>
        <taxon>Bacteroidota</taxon>
        <taxon>Cytophagia</taxon>
        <taxon>Cytophagales</taxon>
        <taxon>Spirosomataceae</taxon>
        <taxon>Dyadobacter</taxon>
    </lineage>
</organism>
<keyword evidence="1" id="KW-1133">Transmembrane helix</keyword>
<dbReference type="AlphaFoldDB" id="A0A916JAM7"/>
<feature type="signal peptide" evidence="2">
    <location>
        <begin position="1"/>
        <end position="23"/>
    </location>
</feature>
<feature type="transmembrane region" description="Helical" evidence="1">
    <location>
        <begin position="306"/>
        <end position="330"/>
    </location>
</feature>
<dbReference type="EMBL" id="CAJRAF010000001">
    <property type="protein sequence ID" value="CAG4991346.1"/>
    <property type="molecule type" value="Genomic_DNA"/>
</dbReference>
<protein>
    <recommendedName>
        <fullName evidence="5">DUF4271 domain-containing protein</fullName>
    </recommendedName>
</protein>
<gene>
    <name evidence="3" type="ORF">DYBT9275_00731</name>
</gene>